<keyword evidence="4" id="KW-0804">Transcription</keyword>
<evidence type="ECO:0000256" key="2">
    <source>
        <dbReference type="ARBA" id="ARBA00023015"/>
    </source>
</evidence>
<evidence type="ECO:0000313" key="9">
    <source>
        <dbReference type="Proteomes" id="UP000636800"/>
    </source>
</evidence>
<sequence>MTTGDEGGGEEAEVVSVELPAPTGWKKKITPNKDGIVKENDIVFIAPTGEEIFSRKKLDQYLKSHPGAPSLHEFDWSTSGEIPRRSVRISEKTKAITVPEPHPKKKRARRLSKKNDGKTGAAAAEELPLEAIEANKTEEGNGIPADSKLIACD</sequence>
<dbReference type="InterPro" id="IPR016177">
    <property type="entry name" value="DNA-bd_dom_sf"/>
</dbReference>
<comment type="caution">
    <text evidence="8">The sequence shown here is derived from an EMBL/GenBank/DDBJ whole genome shotgun (WGS) entry which is preliminary data.</text>
</comment>
<evidence type="ECO:0000256" key="3">
    <source>
        <dbReference type="ARBA" id="ARBA00023125"/>
    </source>
</evidence>
<feature type="region of interest" description="Disordered" evidence="6">
    <location>
        <begin position="97"/>
        <end position="153"/>
    </location>
</feature>
<evidence type="ECO:0000256" key="1">
    <source>
        <dbReference type="ARBA" id="ARBA00004123"/>
    </source>
</evidence>
<feature type="domain" description="MBD" evidence="7">
    <location>
        <begin position="11"/>
        <end position="81"/>
    </location>
</feature>
<dbReference type="PROSITE" id="PS50982">
    <property type="entry name" value="MBD"/>
    <property type="match status" value="1"/>
</dbReference>
<dbReference type="AlphaFoldDB" id="A0A835PLE2"/>
<dbReference type="Proteomes" id="UP000636800">
    <property type="component" value="Chromosome 13"/>
</dbReference>
<proteinExistence type="predicted"/>
<evidence type="ECO:0000256" key="4">
    <source>
        <dbReference type="ARBA" id="ARBA00023163"/>
    </source>
</evidence>
<evidence type="ECO:0000256" key="6">
    <source>
        <dbReference type="SAM" id="MobiDB-lite"/>
    </source>
</evidence>
<feature type="compositionally biased region" description="Basic residues" evidence="6">
    <location>
        <begin position="103"/>
        <end position="112"/>
    </location>
</feature>
<dbReference type="SUPFAM" id="SSF54171">
    <property type="entry name" value="DNA-binding domain"/>
    <property type="match status" value="1"/>
</dbReference>
<feature type="compositionally biased region" description="Low complexity" evidence="6">
    <location>
        <begin position="121"/>
        <end position="132"/>
    </location>
</feature>
<dbReference type="GO" id="GO:0003677">
    <property type="term" value="F:DNA binding"/>
    <property type="evidence" value="ECO:0007669"/>
    <property type="project" value="UniProtKB-KW"/>
</dbReference>
<dbReference type="Pfam" id="PF01429">
    <property type="entry name" value="MBD"/>
    <property type="match status" value="1"/>
</dbReference>
<dbReference type="EMBL" id="JADCNL010000013">
    <property type="protein sequence ID" value="KAG0454828.1"/>
    <property type="molecule type" value="Genomic_DNA"/>
</dbReference>
<dbReference type="PANTHER" id="PTHR33729">
    <property type="entry name" value="METHYL-CPG BINDING DOMAIN CONTAINING PROTEIN, EXPRESSED"/>
    <property type="match status" value="1"/>
</dbReference>
<accession>A0A835PLE2</accession>
<comment type="subcellular location">
    <subcellularLocation>
        <location evidence="1">Nucleus</location>
    </subcellularLocation>
</comment>
<dbReference type="GO" id="GO:0005634">
    <property type="term" value="C:nucleus"/>
    <property type="evidence" value="ECO:0007669"/>
    <property type="project" value="UniProtKB-SubCell"/>
</dbReference>
<dbReference type="InterPro" id="IPR001739">
    <property type="entry name" value="Methyl_CpG_DNA-bd"/>
</dbReference>
<reference evidence="8 9" key="1">
    <citation type="journal article" date="2020" name="Nat. Food">
        <title>A phased Vanilla planifolia genome enables genetic improvement of flavour and production.</title>
        <authorList>
            <person name="Hasing T."/>
            <person name="Tang H."/>
            <person name="Brym M."/>
            <person name="Khazi F."/>
            <person name="Huang T."/>
            <person name="Chambers A.H."/>
        </authorList>
    </citation>
    <scope>NUCLEOTIDE SEQUENCE [LARGE SCALE GENOMIC DNA]</scope>
    <source>
        <tissue evidence="8">Leaf</tissue>
    </source>
</reference>
<keyword evidence="5" id="KW-0539">Nucleus</keyword>
<keyword evidence="9" id="KW-1185">Reference proteome</keyword>
<gene>
    <name evidence="8" type="ORF">HPP92_024120</name>
</gene>
<evidence type="ECO:0000313" key="8">
    <source>
        <dbReference type="EMBL" id="KAG0454828.1"/>
    </source>
</evidence>
<dbReference type="OrthoDB" id="9909019at2759"/>
<name>A0A835PLE2_VANPL</name>
<organism evidence="8 9">
    <name type="scientific">Vanilla planifolia</name>
    <name type="common">Vanilla</name>
    <dbReference type="NCBI Taxonomy" id="51239"/>
    <lineage>
        <taxon>Eukaryota</taxon>
        <taxon>Viridiplantae</taxon>
        <taxon>Streptophyta</taxon>
        <taxon>Embryophyta</taxon>
        <taxon>Tracheophyta</taxon>
        <taxon>Spermatophyta</taxon>
        <taxon>Magnoliopsida</taxon>
        <taxon>Liliopsida</taxon>
        <taxon>Asparagales</taxon>
        <taxon>Orchidaceae</taxon>
        <taxon>Vanilloideae</taxon>
        <taxon>Vanilleae</taxon>
        <taxon>Vanilla</taxon>
    </lineage>
</organism>
<keyword evidence="3" id="KW-0238">DNA-binding</keyword>
<evidence type="ECO:0000256" key="5">
    <source>
        <dbReference type="ARBA" id="ARBA00023242"/>
    </source>
</evidence>
<keyword evidence="2" id="KW-0805">Transcription regulation</keyword>
<dbReference type="Gene3D" id="3.30.890.10">
    <property type="entry name" value="Methyl-cpg-binding Protein 2, Chain A"/>
    <property type="match status" value="1"/>
</dbReference>
<evidence type="ECO:0000259" key="7">
    <source>
        <dbReference type="PROSITE" id="PS50982"/>
    </source>
</evidence>
<dbReference type="InterPro" id="IPR039622">
    <property type="entry name" value="MBD10/11"/>
</dbReference>
<protein>
    <recommendedName>
        <fullName evidence="7">MBD domain-containing protein</fullName>
    </recommendedName>
</protein>
<dbReference type="PANTHER" id="PTHR33729:SF6">
    <property type="entry name" value="METHYL-CPG-BINDING DOMAIN-CONTAINING PROTEIN 11"/>
    <property type="match status" value="1"/>
</dbReference>